<organism evidence="1 2">
    <name type="scientific">Phlebia brevispora</name>
    <dbReference type="NCBI Taxonomy" id="194682"/>
    <lineage>
        <taxon>Eukaryota</taxon>
        <taxon>Fungi</taxon>
        <taxon>Dikarya</taxon>
        <taxon>Basidiomycota</taxon>
        <taxon>Agaricomycotina</taxon>
        <taxon>Agaricomycetes</taxon>
        <taxon>Polyporales</taxon>
        <taxon>Meruliaceae</taxon>
        <taxon>Phlebia</taxon>
    </lineage>
</organism>
<comment type="caution">
    <text evidence="1">The sequence shown here is derived from an EMBL/GenBank/DDBJ whole genome shotgun (WGS) entry which is preliminary data.</text>
</comment>
<sequence length="233" mass="25678">MFPIPTPSTNRPLPQRVDSLNPAKTAVFSQIEEELRDVRRVHSQGQEEDLRMALSRTIGRVEELSSMLKEAYKAQTDLHTELTLAKSNLQLALANNEMLEDALRREGAGHAKDVGWRRWSAKEQEKREKAADSRRQSMESIASTDTVASPIPPSPMPSASAPVPATSEGRFFKFRTYVAQPERHPGQPPYLRLTAFSCAFSRQGQGVRRSHQPAGPRAEGAQGLHGSQGGPGS</sequence>
<protein>
    <submittedName>
        <fullName evidence="1">Uncharacterized protein</fullName>
    </submittedName>
</protein>
<accession>A0ACC1S8M6</accession>
<evidence type="ECO:0000313" key="1">
    <source>
        <dbReference type="EMBL" id="KAJ3534344.1"/>
    </source>
</evidence>
<evidence type="ECO:0000313" key="2">
    <source>
        <dbReference type="Proteomes" id="UP001148662"/>
    </source>
</evidence>
<dbReference type="Proteomes" id="UP001148662">
    <property type="component" value="Unassembled WGS sequence"/>
</dbReference>
<gene>
    <name evidence="1" type="ORF">NM688_g7152</name>
</gene>
<dbReference type="EMBL" id="JANHOG010001612">
    <property type="protein sequence ID" value="KAJ3534344.1"/>
    <property type="molecule type" value="Genomic_DNA"/>
</dbReference>
<name>A0ACC1S8M6_9APHY</name>
<reference evidence="1" key="1">
    <citation type="submission" date="2022-07" db="EMBL/GenBank/DDBJ databases">
        <title>Genome Sequence of Phlebia brevispora.</title>
        <authorList>
            <person name="Buettner E."/>
        </authorList>
    </citation>
    <scope>NUCLEOTIDE SEQUENCE</scope>
    <source>
        <strain evidence="1">MPL23</strain>
    </source>
</reference>
<keyword evidence="2" id="KW-1185">Reference proteome</keyword>
<proteinExistence type="predicted"/>